<proteinExistence type="predicted"/>
<keyword evidence="2" id="KW-1185">Reference proteome</keyword>
<reference evidence="1" key="1">
    <citation type="submission" date="2024-09" db="EMBL/GenBank/DDBJ databases">
        <title>Draft Genome Sequences of Neofusicoccum parvum.</title>
        <authorList>
            <person name="Ashida A."/>
            <person name="Camagna M."/>
            <person name="Tanaka A."/>
            <person name="Takemoto D."/>
        </authorList>
    </citation>
    <scope>NUCLEOTIDE SEQUENCE</scope>
    <source>
        <strain evidence="1">PPO83</strain>
    </source>
</reference>
<comment type="caution">
    <text evidence="1">The sequence shown here is derived from an EMBL/GenBank/DDBJ whole genome shotgun (WGS) entry which is preliminary data.</text>
</comment>
<name>A0ACB5S3A7_9PEZI</name>
<dbReference type="EMBL" id="BSXG01000035">
    <property type="protein sequence ID" value="GME27249.1"/>
    <property type="molecule type" value="Genomic_DNA"/>
</dbReference>
<evidence type="ECO:0000313" key="2">
    <source>
        <dbReference type="Proteomes" id="UP001165186"/>
    </source>
</evidence>
<gene>
    <name evidence="1" type="primary">g11209</name>
    <name evidence="1" type="ORF">NpPPO83_00011209</name>
</gene>
<dbReference type="Proteomes" id="UP001165186">
    <property type="component" value="Unassembled WGS sequence"/>
</dbReference>
<accession>A0ACB5S3A7</accession>
<organism evidence="1 2">
    <name type="scientific">Neofusicoccum parvum</name>
    <dbReference type="NCBI Taxonomy" id="310453"/>
    <lineage>
        <taxon>Eukaryota</taxon>
        <taxon>Fungi</taxon>
        <taxon>Dikarya</taxon>
        <taxon>Ascomycota</taxon>
        <taxon>Pezizomycotina</taxon>
        <taxon>Dothideomycetes</taxon>
        <taxon>Dothideomycetes incertae sedis</taxon>
        <taxon>Botryosphaeriales</taxon>
        <taxon>Botryosphaeriaceae</taxon>
        <taxon>Neofusicoccum</taxon>
    </lineage>
</organism>
<protein>
    <submittedName>
        <fullName evidence="1">Sad1/UNC-like protein</fullName>
    </submittedName>
</protein>
<evidence type="ECO:0000313" key="1">
    <source>
        <dbReference type="EMBL" id="GME27249.1"/>
    </source>
</evidence>
<sequence length="673" mass="74173">MPVQTRTRSRASSAQPDFMASTPRRSARVAARTPSVVDSDAESEAGRRRGGRASKDPTNAGQVGRLVSTRTSTSRAYGSVGTDGRSSAEPEAMVIPNVHQDFASTFSRQRERNRASAAGSLTGDGLPGIPEASEASSKSKAPSITGQHSKSSRRSAAHRLSISDHGPSPTPDVRPESRGTNATSFVSRSWNDLREAAFIGWATHHPPWYDVLRRILHKIFSPIFAVLFAMSKFSAMLIGLLSSLLFIYLLFDLSIKTLFCNITAADYMRERSVQITQLFPGYGPIIQPFPIAGEQYGQITSLHNNIVQVQNQVGLLAKDVDYLQRKIPDNVMLTFNPKTGRNEIPGAFWHALRDNLAKEGFMTGNRGDHGTHSTHGNSASWTDFWKHNQAHLSAYLSTEVDNKVKDAIKDHALVDRATFISMVEDQARRLEVRMADLESSWSKKLDSKFKSLVDSMPKGQLNTVTSSLLLENSWSALHSVDFFSRGMGAMVDPHFTSPTMASSGFAMRALQKLTWIPGDLPPAAALTGWEEPTDCWCAARSLGTGQAQIGVIMPHLIVPETLVVEHIPREGTLDIGSAPRGMEVWVEVEEEEVRRAFPEVDGSPGEKFVRVGSFEYRVDALNHVQAFGLSSGLLTPVRRVVVRVTGTWGRDWTCLYRLRMNGRSVDEFNGYSE</sequence>